<feature type="compositionally biased region" description="Low complexity" evidence="1">
    <location>
        <begin position="39"/>
        <end position="51"/>
    </location>
</feature>
<gene>
    <name evidence="2" type="ORF">CNE99_02605</name>
</gene>
<dbReference type="Proteomes" id="UP000219327">
    <property type="component" value="Unassembled WGS sequence"/>
</dbReference>
<evidence type="ECO:0000313" key="2">
    <source>
        <dbReference type="EMBL" id="PDH40990.1"/>
    </source>
</evidence>
<feature type="region of interest" description="Disordered" evidence="1">
    <location>
        <begin position="1"/>
        <end position="51"/>
    </location>
</feature>
<feature type="compositionally biased region" description="Gly residues" evidence="1">
    <location>
        <begin position="178"/>
        <end position="189"/>
    </location>
</feature>
<sequence length="284" mass="29664">MLPSDAGDEGENAGGESAGESAEAEGVDDPSRQTGDGSEGSAGAVEAQEAVAEAAEVLQRAGKVLRGAETEEDMARAAEILSDARIAVIVAGQVMNDAAAENPEHGDDYDEVQRVLSEANEAIVMAGQTIYGLPEYESVEDAFPGGEEGEDELDKELEESLEIFDRQIADARSTVLGDGGGLAKGGQGIPTGDIVLRGGGLPDELPPPEEESGSVGAKPDEGGLEDVPPNEPQAGGAPVIPEDIGDGQDDDIVAQQLREAAIAEKDPYLREKLWEEYRRYKSSF</sequence>
<dbReference type="AlphaFoldDB" id="A0A2A5WWP7"/>
<feature type="region of interest" description="Disordered" evidence="1">
    <location>
        <begin position="178"/>
        <end position="249"/>
    </location>
</feature>
<protein>
    <submittedName>
        <fullName evidence="2">Uncharacterized protein</fullName>
    </submittedName>
</protein>
<dbReference type="EMBL" id="NTKD01000007">
    <property type="protein sequence ID" value="PDH40990.1"/>
    <property type="molecule type" value="Genomic_DNA"/>
</dbReference>
<comment type="caution">
    <text evidence="2">The sequence shown here is derived from an EMBL/GenBank/DDBJ whole genome shotgun (WGS) entry which is preliminary data.</text>
</comment>
<evidence type="ECO:0000256" key="1">
    <source>
        <dbReference type="SAM" id="MobiDB-lite"/>
    </source>
</evidence>
<evidence type="ECO:0000313" key="3">
    <source>
        <dbReference type="Proteomes" id="UP000219327"/>
    </source>
</evidence>
<feature type="compositionally biased region" description="Acidic residues" evidence="1">
    <location>
        <begin position="1"/>
        <end position="11"/>
    </location>
</feature>
<name>A0A2A5WWP7_9GAMM</name>
<reference evidence="2 3" key="1">
    <citation type="submission" date="2017-08" db="EMBL/GenBank/DDBJ databases">
        <title>Fine stratification of microbial communities through a metagenomic profile of the photic zone.</title>
        <authorList>
            <person name="Haro-Moreno J.M."/>
            <person name="Lopez-Perez M."/>
            <person name="De La Torre J."/>
            <person name="Picazo A."/>
            <person name="Camacho A."/>
            <person name="Rodriguez-Valera F."/>
        </authorList>
    </citation>
    <scope>NUCLEOTIDE SEQUENCE [LARGE SCALE GENOMIC DNA]</scope>
    <source>
        <strain evidence="2">MED-G24</strain>
    </source>
</reference>
<organism evidence="2 3">
    <name type="scientific">OM182 bacterium MED-G24</name>
    <dbReference type="NCBI Taxonomy" id="1986255"/>
    <lineage>
        <taxon>Bacteria</taxon>
        <taxon>Pseudomonadati</taxon>
        <taxon>Pseudomonadota</taxon>
        <taxon>Gammaproteobacteria</taxon>
        <taxon>OMG group</taxon>
        <taxon>OM182 clade</taxon>
    </lineage>
</organism>
<proteinExistence type="predicted"/>
<accession>A0A2A5WWP7</accession>